<evidence type="ECO:0000313" key="1">
    <source>
        <dbReference type="EMBL" id="KAJ8129662.1"/>
    </source>
</evidence>
<gene>
    <name evidence="1" type="ORF">O1611_g3969</name>
</gene>
<dbReference type="EMBL" id="JAPUUL010000697">
    <property type="protein sequence ID" value="KAJ8129662.1"/>
    <property type="molecule type" value="Genomic_DNA"/>
</dbReference>
<comment type="caution">
    <text evidence="1">The sequence shown here is derived from an EMBL/GenBank/DDBJ whole genome shotgun (WGS) entry which is preliminary data.</text>
</comment>
<proteinExistence type="predicted"/>
<protein>
    <submittedName>
        <fullName evidence="1">Uncharacterized protein</fullName>
    </submittedName>
</protein>
<evidence type="ECO:0000313" key="2">
    <source>
        <dbReference type="Proteomes" id="UP001153332"/>
    </source>
</evidence>
<name>A0ACC2JQP2_9PEZI</name>
<organism evidence="1 2">
    <name type="scientific">Lasiodiplodia mahajangana</name>
    <dbReference type="NCBI Taxonomy" id="1108764"/>
    <lineage>
        <taxon>Eukaryota</taxon>
        <taxon>Fungi</taxon>
        <taxon>Dikarya</taxon>
        <taxon>Ascomycota</taxon>
        <taxon>Pezizomycotina</taxon>
        <taxon>Dothideomycetes</taxon>
        <taxon>Dothideomycetes incertae sedis</taxon>
        <taxon>Botryosphaeriales</taxon>
        <taxon>Botryosphaeriaceae</taxon>
        <taxon>Lasiodiplodia</taxon>
    </lineage>
</organism>
<sequence length="586" mass="65864">MAWESPQGPPYRELVEWVRICQPQDAAHEKYATGETLQEAYVTAICLGQTRERVPESRYPFAKEWKEILLPDDLDGSADVLGDAHIHVRNVIRHLKGMAFVTTSQGRVGLAPAATRLGDMTAVILGCSTPMILRPVNSNTGFQVIGACYIHGLMDAEALLGRLPEPWRFQAAQDASGVKIPSYLNSSTGEVIERDPRLEETSEWERMPFNRTPDDPFISWESGDGCPEKLPSIAPANGRQTKPRKNSVIIGLLISLVLLFVAFAIWDAFQNEHAVVWLGLDAYFDVAGRAPMPGVIEERLAGCIKWLPRRNELVPADPDIEEGCCHHPVVILSTRPRDTRVEILIITSFGGVDLAAKFPTHESARLDHLPIAPSKTHPDNGILLLLENPTDKLRKNSWVKTGKQLSIRLRSLQPYDRRGPDIFLSRRSYRTLVHYVQFSEPQPEPAVKPPSYALVPERPLRAQPSTPAYDVESIVSYYQRWYETNRIANHSPTRPHISSNIITTRAERQPLLPTTSVRPQPPTTIAYPPRHYGHSTTAPTAYPVQQHYGRSQFEPSSWAAFGKFLGILWCICLVLFISYELYLNVR</sequence>
<accession>A0ACC2JQP2</accession>
<reference evidence="1" key="1">
    <citation type="submission" date="2022-12" db="EMBL/GenBank/DDBJ databases">
        <title>Genome Sequence of Lasiodiplodia mahajangana.</title>
        <authorList>
            <person name="Buettner E."/>
        </authorList>
    </citation>
    <scope>NUCLEOTIDE SEQUENCE</scope>
    <source>
        <strain evidence="1">VT137</strain>
    </source>
</reference>
<keyword evidence="2" id="KW-1185">Reference proteome</keyword>
<dbReference type="Proteomes" id="UP001153332">
    <property type="component" value="Unassembled WGS sequence"/>
</dbReference>